<feature type="domain" description="DUF7492" evidence="3">
    <location>
        <begin position="22"/>
        <end position="248"/>
    </location>
</feature>
<feature type="region of interest" description="Disordered" evidence="1">
    <location>
        <begin position="184"/>
        <end position="207"/>
    </location>
</feature>
<protein>
    <recommendedName>
        <fullName evidence="3">DUF7492 domain-containing protein</fullName>
    </recommendedName>
</protein>
<feature type="non-terminal residue" evidence="4">
    <location>
        <position position="249"/>
    </location>
</feature>
<comment type="caution">
    <text evidence="4">The sequence shown here is derived from an EMBL/GenBank/DDBJ whole genome shotgun (WGS) entry which is preliminary data.</text>
</comment>
<accession>A0ABR0K3X5</accession>
<evidence type="ECO:0000256" key="2">
    <source>
        <dbReference type="SAM" id="SignalP"/>
    </source>
</evidence>
<reference evidence="4 5" key="1">
    <citation type="submission" date="2023-08" db="EMBL/GenBank/DDBJ databases">
        <title>Black Yeasts Isolated from many extreme environments.</title>
        <authorList>
            <person name="Coleine C."/>
            <person name="Stajich J.E."/>
            <person name="Selbmann L."/>
        </authorList>
    </citation>
    <scope>NUCLEOTIDE SEQUENCE [LARGE SCALE GENOMIC DNA]</scope>
    <source>
        <strain evidence="4 5">CCFEE 536</strain>
    </source>
</reference>
<feature type="signal peptide" evidence="2">
    <location>
        <begin position="1"/>
        <end position="23"/>
    </location>
</feature>
<dbReference type="InterPro" id="IPR055915">
    <property type="entry name" value="DUF7492"/>
</dbReference>
<evidence type="ECO:0000313" key="5">
    <source>
        <dbReference type="Proteomes" id="UP001357485"/>
    </source>
</evidence>
<dbReference type="Proteomes" id="UP001357485">
    <property type="component" value="Unassembled WGS sequence"/>
</dbReference>
<feature type="chain" id="PRO_5046970742" description="DUF7492 domain-containing protein" evidence="2">
    <location>
        <begin position="24"/>
        <end position="249"/>
    </location>
</feature>
<dbReference type="EMBL" id="JAVRRA010026493">
    <property type="protein sequence ID" value="KAK5086029.1"/>
    <property type="molecule type" value="Genomic_DNA"/>
</dbReference>
<name>A0ABR0K3X5_9PEZI</name>
<keyword evidence="2" id="KW-0732">Signal</keyword>
<organism evidence="4 5">
    <name type="scientific">Cryomyces antarcticus</name>
    <dbReference type="NCBI Taxonomy" id="329879"/>
    <lineage>
        <taxon>Eukaryota</taxon>
        <taxon>Fungi</taxon>
        <taxon>Dikarya</taxon>
        <taxon>Ascomycota</taxon>
        <taxon>Pezizomycotina</taxon>
        <taxon>Dothideomycetes</taxon>
        <taxon>Dothideomycetes incertae sedis</taxon>
        <taxon>Cryomyces</taxon>
    </lineage>
</organism>
<dbReference type="Pfam" id="PF24320">
    <property type="entry name" value="DUF7492"/>
    <property type="match status" value="1"/>
</dbReference>
<gene>
    <name evidence="4" type="ORF">LTR16_008139</name>
</gene>
<evidence type="ECO:0000313" key="4">
    <source>
        <dbReference type="EMBL" id="KAK5086029.1"/>
    </source>
</evidence>
<evidence type="ECO:0000259" key="3">
    <source>
        <dbReference type="Pfam" id="PF24320"/>
    </source>
</evidence>
<keyword evidence="5" id="KW-1185">Reference proteome</keyword>
<proteinExistence type="predicted"/>
<sequence>MRSPISKAALYALAIFLANNAAGHSWNEQLQVIDNGTFVGDYGYPRGYVARTDPGFTGDSMNYLLPSLKSGRIRIDNTDLLCHPAQRSTTTQPSAYPRLQVAPGSFVAMKYLENGHVTLPATQSGKPQAGGPVFVFGTTSPSATEKITDVLQWTADGSGGDKRGRLLAAQNYDDLRCHQINSGTISQQRQQQFPDRPAGQTTGTGNEQWCETDVQIPTDAKAGGPLTLHWVWQWPTAAGKDAGLPDGKD</sequence>
<evidence type="ECO:0000256" key="1">
    <source>
        <dbReference type="SAM" id="MobiDB-lite"/>
    </source>
</evidence>